<gene>
    <name evidence="3" type="ORF">GIL414_LOCUS17588</name>
</gene>
<feature type="region of interest" description="Disordered" evidence="1">
    <location>
        <begin position="280"/>
        <end position="378"/>
    </location>
</feature>
<accession>A0A8S2QHJ8</accession>
<feature type="compositionally biased region" description="Low complexity" evidence="1">
    <location>
        <begin position="324"/>
        <end position="353"/>
    </location>
</feature>
<feature type="region of interest" description="Disordered" evidence="1">
    <location>
        <begin position="229"/>
        <end position="260"/>
    </location>
</feature>
<feature type="compositionally biased region" description="Low complexity" evidence="1">
    <location>
        <begin position="449"/>
        <end position="471"/>
    </location>
</feature>
<proteinExistence type="predicted"/>
<reference evidence="3" key="1">
    <citation type="submission" date="2021-02" db="EMBL/GenBank/DDBJ databases">
        <authorList>
            <person name="Nowell W R."/>
        </authorList>
    </citation>
    <scope>NUCLEOTIDE SEQUENCE</scope>
</reference>
<feature type="compositionally biased region" description="Polar residues" evidence="1">
    <location>
        <begin position="472"/>
        <end position="482"/>
    </location>
</feature>
<evidence type="ECO:0000313" key="4">
    <source>
        <dbReference type="Proteomes" id="UP000681720"/>
    </source>
</evidence>
<feature type="region of interest" description="Disordered" evidence="1">
    <location>
        <begin position="394"/>
        <end position="426"/>
    </location>
</feature>
<dbReference type="Proteomes" id="UP000681720">
    <property type="component" value="Unassembled WGS sequence"/>
</dbReference>
<comment type="caution">
    <text evidence="3">The sequence shown here is derived from an EMBL/GenBank/DDBJ whole genome shotgun (WGS) entry which is preliminary data.</text>
</comment>
<evidence type="ECO:0000313" key="3">
    <source>
        <dbReference type="EMBL" id="CAF4111369.1"/>
    </source>
</evidence>
<feature type="region of interest" description="Disordered" evidence="1">
    <location>
        <begin position="442"/>
        <end position="496"/>
    </location>
</feature>
<protein>
    <recommendedName>
        <fullName evidence="2">CRIB domain-containing protein</fullName>
    </recommendedName>
</protein>
<feature type="compositionally biased region" description="Low complexity" evidence="1">
    <location>
        <begin position="412"/>
        <end position="426"/>
    </location>
</feature>
<dbReference type="AlphaFoldDB" id="A0A8S2QHJ8"/>
<feature type="compositionally biased region" description="Low complexity" evidence="1">
    <location>
        <begin position="290"/>
        <end position="311"/>
    </location>
</feature>
<name>A0A8S2QHJ8_9BILA</name>
<feature type="domain" description="CRIB" evidence="2">
    <location>
        <begin position="128"/>
        <end position="142"/>
    </location>
</feature>
<evidence type="ECO:0000259" key="2">
    <source>
        <dbReference type="PROSITE" id="PS50108"/>
    </source>
</evidence>
<dbReference type="PROSITE" id="PS50108">
    <property type="entry name" value="CRIB"/>
    <property type="match status" value="1"/>
</dbReference>
<evidence type="ECO:0000256" key="1">
    <source>
        <dbReference type="SAM" id="MobiDB-lite"/>
    </source>
</evidence>
<dbReference type="InterPro" id="IPR000095">
    <property type="entry name" value="CRIB_dom"/>
</dbReference>
<feature type="compositionally biased region" description="Low complexity" evidence="1">
    <location>
        <begin position="365"/>
        <end position="376"/>
    </location>
</feature>
<organism evidence="3 4">
    <name type="scientific">Rotaria magnacalcarata</name>
    <dbReference type="NCBI Taxonomy" id="392030"/>
    <lineage>
        <taxon>Eukaryota</taxon>
        <taxon>Metazoa</taxon>
        <taxon>Spiralia</taxon>
        <taxon>Gnathifera</taxon>
        <taxon>Rotifera</taxon>
        <taxon>Eurotatoria</taxon>
        <taxon>Bdelloidea</taxon>
        <taxon>Philodinida</taxon>
        <taxon>Philodinidae</taxon>
        <taxon>Rotaria</taxon>
    </lineage>
</organism>
<feature type="non-terminal residue" evidence="3">
    <location>
        <position position="1"/>
    </location>
</feature>
<feature type="compositionally biased region" description="Polar residues" evidence="1">
    <location>
        <begin position="394"/>
        <end position="411"/>
    </location>
</feature>
<dbReference type="EMBL" id="CAJOBJ010008407">
    <property type="protein sequence ID" value="CAF4111369.1"/>
    <property type="molecule type" value="Genomic_DNA"/>
</dbReference>
<sequence>KIELKQVRWKDKNSTSTNSPDGFLSIESCALGPLTILDRCLNVPISSSSVNNFLQCVSVDGQIGFVYNTDVEPLHVISISKPIITTLTKTHSNSHLSSLKMSNFFHRKTDGKKNCAKAKSKQLSKDMIGLPQPDFIHAFHIGVSGETFGDVACLAGVEKTDLIKIPIEQSPSNNEFESNYKQPTVAVVVESKQELDSVEQQTNNEPTSSLLDEVLQAFTEIYCEPETTPCVIEEDISPKPPPKPERSEPTSPKSPTANVSDISEEAKHAYNLLVNGCTNSSSLSHEENLHSTSNDDLSSNNNNNNVVENNTKQSPSHPVAILFGSSSSSSSTSISIGSSSNNTQSNTSSSSSSDQQKTDRHSHYSSTSTDNDISIDLKPQTDLSPLKLLRNGINPSSITSKHMRQQLSAHDTSSSNHSPISSTSNTLSNLSITSPLYEHHLLLLPPPSQSSSSSNNDDNRSLSSLNSRSLSINKSEQNSITGQPLPPPPDLSSLGSKLTTATMTHTLKLPAPLTSSTSNPYRSKSMKSFFTCSIIYSMSKLSKLILVIGETSRNRKMLYHACALKFYLSEIIISIACRSFNLHTTNNIRRNPTVRYLFKVKLRSPTYELSLWTSV</sequence>